<feature type="non-terminal residue" evidence="1">
    <location>
        <position position="1"/>
    </location>
</feature>
<comment type="caution">
    <text evidence="1">The sequence shown here is derived from an EMBL/GenBank/DDBJ whole genome shotgun (WGS) entry which is preliminary data.</text>
</comment>
<dbReference type="RefSeq" id="WP_220700182.1">
    <property type="nucleotide sequence ID" value="NZ_RBWS01000028.1"/>
</dbReference>
<evidence type="ECO:0000313" key="2">
    <source>
        <dbReference type="Proteomes" id="UP000282423"/>
    </source>
</evidence>
<gene>
    <name evidence="1" type="ORF">D7322_26225</name>
</gene>
<dbReference type="EMBL" id="RBWS01000028">
    <property type="protein sequence ID" value="RKO68563.1"/>
    <property type="molecule type" value="Genomic_DNA"/>
</dbReference>
<evidence type="ECO:0000313" key="1">
    <source>
        <dbReference type="EMBL" id="RKO68563.1"/>
    </source>
</evidence>
<reference evidence="1 2" key="1">
    <citation type="submission" date="2018-10" db="EMBL/GenBank/DDBJ databases">
        <title>Sphingobacterium sp. M05W1-28.</title>
        <authorList>
            <person name="Cai H."/>
        </authorList>
    </citation>
    <scope>NUCLEOTIDE SEQUENCE [LARGE SCALE GENOMIC DNA]</scope>
    <source>
        <strain evidence="1 2">M05W1-28</strain>
    </source>
</reference>
<organism evidence="1 2">
    <name type="scientific">Sphingobacterium puteale</name>
    <dbReference type="NCBI Taxonomy" id="2420510"/>
    <lineage>
        <taxon>Bacteria</taxon>
        <taxon>Pseudomonadati</taxon>
        <taxon>Bacteroidota</taxon>
        <taxon>Sphingobacteriia</taxon>
        <taxon>Sphingobacteriales</taxon>
        <taxon>Sphingobacteriaceae</taxon>
        <taxon>Sphingobacterium</taxon>
    </lineage>
</organism>
<keyword evidence="2" id="KW-1185">Reference proteome</keyword>
<dbReference type="AlphaFoldDB" id="A0A420VQG3"/>
<proteinExistence type="predicted"/>
<accession>A0A420VQG3</accession>
<name>A0A420VQG3_9SPHI</name>
<sequence length="60" mass="6932">FWPLTLLFGGIHEDNKTPTIYLSNSWVFSEYPNHDSQQEGDFCSIKTDIIKKAALKLLFL</sequence>
<dbReference type="Proteomes" id="UP000282423">
    <property type="component" value="Unassembled WGS sequence"/>
</dbReference>
<protein>
    <submittedName>
        <fullName evidence="1">Uncharacterized protein</fullName>
    </submittedName>
</protein>